<keyword evidence="3" id="KW-1185">Reference proteome</keyword>
<proteinExistence type="predicted"/>
<dbReference type="AlphaFoldDB" id="A0A2T7P397"/>
<comment type="caution">
    <text evidence="2">The sequence shown here is derived from an EMBL/GenBank/DDBJ whole genome shotgun (WGS) entry which is preliminary data.</text>
</comment>
<feature type="compositionally biased region" description="Basic and acidic residues" evidence="1">
    <location>
        <begin position="170"/>
        <end position="179"/>
    </location>
</feature>
<evidence type="ECO:0000313" key="2">
    <source>
        <dbReference type="EMBL" id="PVD27880.1"/>
    </source>
</evidence>
<accession>A0A2T7P397</accession>
<sequence length="179" mass="19397">MFNPGPDMMAESGHGYYFQNGIWLNRGETSRSDRYQKWTDDKMNSKVAQLDKQRHVSLVRLNSECLQMRSQLRGLQDERRRRGSGLEGSREVAATSPPSVTPGSLSSTTRTTTISKSASTGTLLPSTGTSPTRKGPGAAPGGGGRGGGGAPVDVGVRMRSMHSSRNLSKLKNEMKVNWK</sequence>
<feature type="region of interest" description="Disordered" evidence="1">
    <location>
        <begin position="72"/>
        <end position="179"/>
    </location>
</feature>
<dbReference type="Proteomes" id="UP000245119">
    <property type="component" value="Linkage Group LG6"/>
</dbReference>
<gene>
    <name evidence="2" type="ORF">C0Q70_10455</name>
</gene>
<dbReference type="EMBL" id="PZQS01000006">
    <property type="protein sequence ID" value="PVD27880.1"/>
    <property type="molecule type" value="Genomic_DNA"/>
</dbReference>
<protein>
    <submittedName>
        <fullName evidence="2">Uncharacterized protein</fullName>
    </submittedName>
</protein>
<feature type="compositionally biased region" description="Low complexity" evidence="1">
    <location>
        <begin position="101"/>
        <end position="137"/>
    </location>
</feature>
<organism evidence="2 3">
    <name type="scientific">Pomacea canaliculata</name>
    <name type="common">Golden apple snail</name>
    <dbReference type="NCBI Taxonomy" id="400727"/>
    <lineage>
        <taxon>Eukaryota</taxon>
        <taxon>Metazoa</taxon>
        <taxon>Spiralia</taxon>
        <taxon>Lophotrochozoa</taxon>
        <taxon>Mollusca</taxon>
        <taxon>Gastropoda</taxon>
        <taxon>Caenogastropoda</taxon>
        <taxon>Architaenioglossa</taxon>
        <taxon>Ampullarioidea</taxon>
        <taxon>Ampullariidae</taxon>
        <taxon>Pomacea</taxon>
    </lineage>
</organism>
<evidence type="ECO:0000313" key="3">
    <source>
        <dbReference type="Proteomes" id="UP000245119"/>
    </source>
</evidence>
<reference evidence="2 3" key="1">
    <citation type="submission" date="2018-04" db="EMBL/GenBank/DDBJ databases">
        <title>The genome of golden apple snail Pomacea canaliculata provides insight into stress tolerance and invasive adaptation.</title>
        <authorList>
            <person name="Liu C."/>
            <person name="Liu B."/>
            <person name="Ren Y."/>
            <person name="Zhang Y."/>
            <person name="Wang H."/>
            <person name="Li S."/>
            <person name="Jiang F."/>
            <person name="Yin L."/>
            <person name="Zhang G."/>
            <person name="Qian W."/>
            <person name="Fan W."/>
        </authorList>
    </citation>
    <scope>NUCLEOTIDE SEQUENCE [LARGE SCALE GENOMIC DNA]</scope>
    <source>
        <strain evidence="2">SZHN2017</strain>
        <tissue evidence="2">Muscle</tissue>
    </source>
</reference>
<feature type="compositionally biased region" description="Gly residues" evidence="1">
    <location>
        <begin position="138"/>
        <end position="150"/>
    </location>
</feature>
<evidence type="ECO:0000256" key="1">
    <source>
        <dbReference type="SAM" id="MobiDB-lite"/>
    </source>
</evidence>
<name>A0A2T7P397_POMCA</name>